<keyword evidence="2" id="KW-1185">Reference proteome</keyword>
<gene>
    <name evidence="1" type="ORF">RRG08_034678</name>
</gene>
<dbReference type="EMBL" id="JAWDGP010004939">
    <property type="protein sequence ID" value="KAK3760835.1"/>
    <property type="molecule type" value="Genomic_DNA"/>
</dbReference>
<dbReference type="Proteomes" id="UP001283361">
    <property type="component" value="Unassembled WGS sequence"/>
</dbReference>
<comment type="caution">
    <text evidence="1">The sequence shown here is derived from an EMBL/GenBank/DDBJ whole genome shotgun (WGS) entry which is preliminary data.</text>
</comment>
<protein>
    <submittedName>
        <fullName evidence="1">Uncharacterized protein</fullName>
    </submittedName>
</protein>
<proteinExistence type="predicted"/>
<reference evidence="1" key="1">
    <citation type="journal article" date="2023" name="G3 (Bethesda)">
        <title>A reference genome for the long-term kleptoplast-retaining sea slug Elysia crispata morphotype clarki.</title>
        <authorList>
            <person name="Eastman K.E."/>
            <person name="Pendleton A.L."/>
            <person name="Shaikh M.A."/>
            <person name="Suttiyut T."/>
            <person name="Ogas R."/>
            <person name="Tomko P."/>
            <person name="Gavelis G."/>
            <person name="Widhalm J.R."/>
            <person name="Wisecaver J.H."/>
        </authorList>
    </citation>
    <scope>NUCLEOTIDE SEQUENCE</scope>
    <source>
        <strain evidence="1">ECLA1</strain>
    </source>
</reference>
<organism evidence="1 2">
    <name type="scientific">Elysia crispata</name>
    <name type="common">lettuce slug</name>
    <dbReference type="NCBI Taxonomy" id="231223"/>
    <lineage>
        <taxon>Eukaryota</taxon>
        <taxon>Metazoa</taxon>
        <taxon>Spiralia</taxon>
        <taxon>Lophotrochozoa</taxon>
        <taxon>Mollusca</taxon>
        <taxon>Gastropoda</taxon>
        <taxon>Heterobranchia</taxon>
        <taxon>Euthyneura</taxon>
        <taxon>Panpulmonata</taxon>
        <taxon>Sacoglossa</taxon>
        <taxon>Placobranchoidea</taxon>
        <taxon>Plakobranchidae</taxon>
        <taxon>Elysia</taxon>
    </lineage>
</organism>
<name>A0AAE0Z196_9GAST</name>
<dbReference type="AlphaFoldDB" id="A0AAE0Z196"/>
<sequence>MLDGHRSHKNREQRYRETIAGEKYMLMRPSQSQNDALYTPRNHKKRTITILGAKVKAERGCTAVRLLRRR</sequence>
<accession>A0AAE0Z196</accession>
<evidence type="ECO:0000313" key="1">
    <source>
        <dbReference type="EMBL" id="KAK3760835.1"/>
    </source>
</evidence>
<evidence type="ECO:0000313" key="2">
    <source>
        <dbReference type="Proteomes" id="UP001283361"/>
    </source>
</evidence>